<organism evidence="1 2">
    <name type="scientific">Pseudidiomarina terrestris</name>
    <dbReference type="NCBI Taxonomy" id="2820060"/>
    <lineage>
        <taxon>Bacteria</taxon>
        <taxon>Pseudomonadati</taxon>
        <taxon>Pseudomonadota</taxon>
        <taxon>Gammaproteobacteria</taxon>
        <taxon>Alteromonadales</taxon>
        <taxon>Idiomarinaceae</taxon>
        <taxon>Pseudidiomarina</taxon>
    </lineage>
</organism>
<gene>
    <name evidence="1" type="ORF">J6I90_10345</name>
</gene>
<dbReference type="InterPro" id="IPR021727">
    <property type="entry name" value="DUF3299"/>
</dbReference>
<reference evidence="1 2" key="1">
    <citation type="submission" date="2021-03" db="EMBL/GenBank/DDBJ databases">
        <title>Pseudidiomarina terrestris, a new bacterium isolated from saline soil.</title>
        <authorList>
            <person name="Galisteo C."/>
            <person name="De La Haba R."/>
            <person name="Sanchez-Porro C."/>
            <person name="Ventosa A."/>
        </authorList>
    </citation>
    <scope>NUCLEOTIDE SEQUENCE [LARGE SCALE GENOMIC DNA]</scope>
    <source>
        <strain evidence="1 2">1APP75-32.1</strain>
    </source>
</reference>
<dbReference type="EMBL" id="JAGGJB010000005">
    <property type="protein sequence ID" value="MDN7125281.1"/>
    <property type="molecule type" value="Genomic_DNA"/>
</dbReference>
<dbReference type="AlphaFoldDB" id="A0AAW7R3F4"/>
<dbReference type="Gene3D" id="2.40.50.870">
    <property type="entry name" value="Protein of unknown function (DUF3299)"/>
    <property type="match status" value="1"/>
</dbReference>
<evidence type="ECO:0000313" key="1">
    <source>
        <dbReference type="EMBL" id="MDN7125281.1"/>
    </source>
</evidence>
<comment type="caution">
    <text evidence="1">The sequence shown here is derived from an EMBL/GenBank/DDBJ whole genome shotgun (WGS) entry which is preliminary data.</text>
</comment>
<sequence>MKSWFLSIAAMALVAVSSVSPATASDYRELEWKNLIPEGYTPPPVRSQAYYDMNPEAMGQPELNAPVVAALDGQKVRIPGFVVQLQAEDSKVTEFLLVPYEGACIHVPPPPPNQVLLVTYPEGYPIRQAFNPVWVEGTIKVERADGELAVVGYQLEAATVTPYGG</sequence>
<proteinExistence type="predicted"/>
<accession>A0AAW7R3F4</accession>
<dbReference type="Pfam" id="PF11736">
    <property type="entry name" value="DUF3299"/>
    <property type="match status" value="1"/>
</dbReference>
<name>A0AAW7R3F4_9GAMM</name>
<dbReference type="Proteomes" id="UP001169492">
    <property type="component" value="Unassembled WGS sequence"/>
</dbReference>
<protein>
    <submittedName>
        <fullName evidence="1">DUF3299 domain-containing protein</fullName>
    </submittedName>
</protein>
<evidence type="ECO:0000313" key="2">
    <source>
        <dbReference type="Proteomes" id="UP001169492"/>
    </source>
</evidence>